<name>A0A6J8E7S1_MYTCO</name>
<dbReference type="EC" id="3.1.1.79" evidence="4"/>
<dbReference type="GO" id="GO:0008203">
    <property type="term" value="P:cholesterol metabolic process"/>
    <property type="evidence" value="ECO:0007669"/>
    <property type="project" value="InterPro"/>
</dbReference>
<reference evidence="4 5" key="1">
    <citation type="submission" date="2020-06" db="EMBL/GenBank/DDBJ databases">
        <authorList>
            <person name="Li R."/>
            <person name="Bekaert M."/>
        </authorList>
    </citation>
    <scope>NUCLEOTIDE SEQUENCE [LARGE SCALE GENOMIC DNA]</scope>
    <source>
        <strain evidence="5">wild</strain>
    </source>
</reference>
<feature type="domain" description="Alpha/beta hydrolase fold-3" evidence="3">
    <location>
        <begin position="331"/>
        <end position="473"/>
    </location>
</feature>
<keyword evidence="5" id="KW-1185">Reference proteome</keyword>
<dbReference type="InterPro" id="IPR013094">
    <property type="entry name" value="AB_hydrolase_3"/>
</dbReference>
<dbReference type="GO" id="GO:0004806">
    <property type="term" value="F:triacylglycerol lipase activity"/>
    <property type="evidence" value="ECO:0007669"/>
    <property type="project" value="TreeGrafter"/>
</dbReference>
<dbReference type="GO" id="GO:0019433">
    <property type="term" value="P:triglyceride catabolic process"/>
    <property type="evidence" value="ECO:0007669"/>
    <property type="project" value="TreeGrafter"/>
</dbReference>
<dbReference type="Gene3D" id="3.40.50.1820">
    <property type="entry name" value="alpha/beta hydrolase"/>
    <property type="match status" value="2"/>
</dbReference>
<evidence type="ECO:0000259" key="2">
    <source>
        <dbReference type="Pfam" id="PF06350"/>
    </source>
</evidence>
<evidence type="ECO:0000259" key="3">
    <source>
        <dbReference type="Pfam" id="PF07859"/>
    </source>
</evidence>
<feature type="region of interest" description="Disordered" evidence="1">
    <location>
        <begin position="496"/>
        <end position="569"/>
    </location>
</feature>
<feature type="domain" description="Alpha/beta hydrolase fold-3" evidence="3">
    <location>
        <begin position="778"/>
        <end position="839"/>
    </location>
</feature>
<accession>A0A6J8E7S1</accession>
<feature type="domain" description="Hormone-sensitive lipase N-terminal" evidence="2">
    <location>
        <begin position="8"/>
        <end position="312"/>
    </location>
</feature>
<dbReference type="PANTHER" id="PTHR23025:SF3">
    <property type="entry name" value="HORMONE-SENSITIVE LIPASE"/>
    <property type="match status" value="1"/>
</dbReference>
<proteinExistence type="predicted"/>
<dbReference type="Pfam" id="PF07859">
    <property type="entry name" value="Abhydrolase_3"/>
    <property type="match status" value="2"/>
</dbReference>
<protein>
    <submittedName>
        <fullName evidence="4">LIPE</fullName>
        <ecNumber evidence="4">3.1.1.79</ecNumber>
    </submittedName>
</protein>
<dbReference type="AlphaFoldDB" id="A0A6J8E7S1"/>
<dbReference type="PANTHER" id="PTHR23025">
    <property type="entry name" value="TRIACYLGLYCEROL LIPASE"/>
    <property type="match status" value="1"/>
</dbReference>
<feature type="compositionally biased region" description="Basic and acidic residues" evidence="1">
    <location>
        <begin position="496"/>
        <end position="505"/>
    </location>
</feature>
<dbReference type="OrthoDB" id="408631at2759"/>
<dbReference type="Pfam" id="PF06350">
    <property type="entry name" value="HSL_N"/>
    <property type="match status" value="1"/>
</dbReference>
<feature type="compositionally biased region" description="Polar residues" evidence="1">
    <location>
        <begin position="506"/>
        <end position="540"/>
    </location>
</feature>
<dbReference type="SUPFAM" id="SSF53474">
    <property type="entry name" value="alpha/beta-Hydrolases"/>
    <property type="match status" value="1"/>
</dbReference>
<dbReference type="InterPro" id="IPR010468">
    <property type="entry name" value="HSL_N"/>
</dbReference>
<dbReference type="EMBL" id="CACVKT020008376">
    <property type="protein sequence ID" value="CAC5415101.1"/>
    <property type="molecule type" value="Genomic_DNA"/>
</dbReference>
<sequence length="864" mass="96215">MFSTLLRDLRAHAISNIEYYQNGTTTSTSLFHKSFSLMHEHLDRGIQPSIEEITPRLADYDLSPDIHANGYRSLIKVVHKCCLHLLQLSRHISNNRTSMFFRGHHYSKELEAYVSVLGQLRASLHYANKLIPFCDQGNLFANEAYLDNEVAENLLKDVERLSQDCFYGRCLGFQFCESMVKPLHGVGVAMASFSDGYKNESHLLQLTTALFNSGKYFLDPDLRAQRVVDVTRTADISFCKAFWSIPETDFMQLSHLACPRVHVNEVITIQPGPFEMNCHKSVETVVITPPCAYTGPGNIKMRLFSNHWREGQKVPHTKMKKKPHPKSSGLVLHCHGGGFVAQSSRSHEVYLRQWAKDLDVPILSIDYSLAPEYPFPRALEECFYAYAWALENSELLGWTGERICFAGDSAGGNLMMATAIRAASFQIRVPDGIMAAYTPFMVRYTPSPSRMMGLMDPLLPMGILTRCLAAYAGVSTCFSPKDDKWVIVEYKKSDHSFEDSEKSTKGDNSPTDTSASSSRHNSAMDTLTSSSEMESNSGTESCFEEVEIDNGHVLPINEETTEKDEVKSEDSFEVLTVSEDAIGTPDSTDSQFSVEDFVSEGTDHSTSQNVNVNNSERNGAVMELSEEKGATNSVENGAVDESSHDNVVMSPVEDGVFDDQTLSKDILSQLNSESGQSSNKHKKLARVSKGISRQMSVDLPKEICQSVPPSQSMPYIQPQSRVRQTCRSKTFDCGVHSDSDSSFVTNCTGTLNFVPLRAAKHHIQHSPLTAFRHLPIVKNPYMSPLLASEELLKDLPPVYLVACHLDPLLDDSVSFAKKLRDLNKKVDLHLIDDLPHGFLNFSMVSKEARLASDICVSKIMSVLG</sequence>
<keyword evidence="4" id="KW-0378">Hydrolase</keyword>
<evidence type="ECO:0000313" key="5">
    <source>
        <dbReference type="Proteomes" id="UP000507470"/>
    </source>
</evidence>
<gene>
    <name evidence="4" type="ORF">MCOR_47817</name>
</gene>
<dbReference type="Proteomes" id="UP000507470">
    <property type="component" value="Unassembled WGS sequence"/>
</dbReference>
<evidence type="ECO:0000313" key="4">
    <source>
        <dbReference type="EMBL" id="CAC5415101.1"/>
    </source>
</evidence>
<dbReference type="GO" id="GO:0004771">
    <property type="term" value="F:sterol ester esterase activity"/>
    <property type="evidence" value="ECO:0007669"/>
    <property type="project" value="TreeGrafter"/>
</dbReference>
<dbReference type="GO" id="GO:0005829">
    <property type="term" value="C:cytosol"/>
    <property type="evidence" value="ECO:0007669"/>
    <property type="project" value="TreeGrafter"/>
</dbReference>
<organism evidence="4 5">
    <name type="scientific">Mytilus coruscus</name>
    <name type="common">Sea mussel</name>
    <dbReference type="NCBI Taxonomy" id="42192"/>
    <lineage>
        <taxon>Eukaryota</taxon>
        <taxon>Metazoa</taxon>
        <taxon>Spiralia</taxon>
        <taxon>Lophotrochozoa</taxon>
        <taxon>Mollusca</taxon>
        <taxon>Bivalvia</taxon>
        <taxon>Autobranchia</taxon>
        <taxon>Pteriomorphia</taxon>
        <taxon>Mytilida</taxon>
        <taxon>Mytiloidea</taxon>
        <taxon>Mytilidae</taxon>
        <taxon>Mytilinae</taxon>
        <taxon>Mytilus</taxon>
    </lineage>
</organism>
<dbReference type="InterPro" id="IPR029058">
    <property type="entry name" value="AB_hydrolase_fold"/>
</dbReference>
<evidence type="ECO:0000256" key="1">
    <source>
        <dbReference type="SAM" id="MobiDB-lite"/>
    </source>
</evidence>